<keyword evidence="3" id="KW-1185">Reference proteome</keyword>
<dbReference type="PROSITE" id="PS51318">
    <property type="entry name" value="TAT"/>
    <property type="match status" value="1"/>
</dbReference>
<dbReference type="RefSeq" id="WP_184155007.1">
    <property type="nucleotide sequence ID" value="NZ_JACHFM010000007.1"/>
</dbReference>
<gene>
    <name evidence="2" type="ORF">HNP73_004358</name>
</gene>
<comment type="caution">
    <text evidence="2">The sequence shown here is derived from an EMBL/GenBank/DDBJ whole genome shotgun (WGS) entry which is preliminary data.</text>
</comment>
<dbReference type="Proteomes" id="UP000549457">
    <property type="component" value="Unassembled WGS sequence"/>
</dbReference>
<accession>A0A840SUJ4</accession>
<feature type="chain" id="PRO_5032992280" evidence="1">
    <location>
        <begin position="22"/>
        <end position="66"/>
    </location>
</feature>
<protein>
    <submittedName>
        <fullName evidence="2">Uncharacterized protein</fullName>
    </submittedName>
</protein>
<evidence type="ECO:0000313" key="3">
    <source>
        <dbReference type="Proteomes" id="UP000549457"/>
    </source>
</evidence>
<organism evidence="2 3">
    <name type="scientific">Amaricoccus macauensis</name>
    <dbReference type="NCBI Taxonomy" id="57001"/>
    <lineage>
        <taxon>Bacteria</taxon>
        <taxon>Pseudomonadati</taxon>
        <taxon>Pseudomonadota</taxon>
        <taxon>Alphaproteobacteria</taxon>
        <taxon>Rhodobacterales</taxon>
        <taxon>Paracoccaceae</taxon>
        <taxon>Amaricoccus</taxon>
    </lineage>
</organism>
<feature type="signal peptide" evidence="1">
    <location>
        <begin position="1"/>
        <end position="21"/>
    </location>
</feature>
<name>A0A840SUJ4_9RHOB</name>
<proteinExistence type="predicted"/>
<evidence type="ECO:0000256" key="1">
    <source>
        <dbReference type="SAM" id="SignalP"/>
    </source>
</evidence>
<dbReference type="AlphaFoldDB" id="A0A840SUJ4"/>
<reference evidence="2 3" key="1">
    <citation type="submission" date="2020-08" db="EMBL/GenBank/DDBJ databases">
        <title>Genomic Encyclopedia of Type Strains, Phase IV (KMG-IV): sequencing the most valuable type-strain genomes for metagenomic binning, comparative biology and taxonomic classification.</title>
        <authorList>
            <person name="Goeker M."/>
        </authorList>
    </citation>
    <scope>NUCLEOTIDE SEQUENCE [LARGE SCALE GENOMIC DNA]</scope>
    <source>
        <strain evidence="2 3">DSM 101730</strain>
    </source>
</reference>
<dbReference type="EMBL" id="JACHFM010000007">
    <property type="protein sequence ID" value="MBB5224388.1"/>
    <property type="molecule type" value="Genomic_DNA"/>
</dbReference>
<evidence type="ECO:0000313" key="2">
    <source>
        <dbReference type="EMBL" id="MBB5224388.1"/>
    </source>
</evidence>
<sequence length="66" mass="6644">MPSRRAILASLAAATVAPALAGPAAAFAPGAGGFPGLLPEIRPWGKFFIVNGWVLTANDLETLGLA</sequence>
<keyword evidence="1" id="KW-0732">Signal</keyword>
<dbReference type="InterPro" id="IPR006311">
    <property type="entry name" value="TAT_signal"/>
</dbReference>